<dbReference type="InterPro" id="IPR002347">
    <property type="entry name" value="SDR_fam"/>
</dbReference>
<accession>A0A9W4PJF4</accession>
<comment type="caution">
    <text evidence="1">The sequence shown here is derived from an EMBL/GenBank/DDBJ whole genome shotgun (WGS) entry which is preliminary data.</text>
</comment>
<reference evidence="1" key="1">
    <citation type="submission" date="2021-11" db="EMBL/GenBank/DDBJ databases">
        <authorList>
            <person name="Bulgarelli D."/>
        </authorList>
    </citation>
    <scope>NUCLEOTIDE SEQUENCE</scope>
    <source>
        <strain evidence="1">Bi133</strain>
    </source>
</reference>
<sequence>MLDRADSIQAAVDFTIEQYGAVTVLVNNVGVTNLHKDLDVVNLDLEEWNRLM</sequence>
<dbReference type="SUPFAM" id="SSF51735">
    <property type="entry name" value="NAD(P)-binding Rossmann-fold domains"/>
    <property type="match status" value="1"/>
</dbReference>
<dbReference type="Pfam" id="PF00106">
    <property type="entry name" value="adh_short"/>
    <property type="match status" value="1"/>
</dbReference>
<gene>
    <name evidence="1" type="ORF">SRABI133_04595</name>
</gene>
<protein>
    <submittedName>
        <fullName evidence="1">Uncharacterized protein</fullName>
    </submittedName>
</protein>
<evidence type="ECO:0000313" key="2">
    <source>
        <dbReference type="Proteomes" id="UP000789326"/>
    </source>
</evidence>
<dbReference type="EMBL" id="CAKKMG010000108">
    <property type="protein sequence ID" value="CAH0301873.1"/>
    <property type="molecule type" value="Genomic_DNA"/>
</dbReference>
<evidence type="ECO:0000313" key="1">
    <source>
        <dbReference type="EMBL" id="CAH0301873.1"/>
    </source>
</evidence>
<proteinExistence type="predicted"/>
<dbReference type="Proteomes" id="UP000789326">
    <property type="component" value="Unassembled WGS sequence"/>
</dbReference>
<dbReference type="AlphaFoldDB" id="A0A9W4PJF4"/>
<dbReference type="Gene3D" id="3.40.50.720">
    <property type="entry name" value="NAD(P)-binding Rossmann-like Domain"/>
    <property type="match status" value="1"/>
</dbReference>
<dbReference type="InterPro" id="IPR036291">
    <property type="entry name" value="NAD(P)-bd_dom_sf"/>
</dbReference>
<name>A0A9W4PJF4_9BACI</name>
<organism evidence="1 2">
    <name type="scientific">Peribacillus simplex</name>
    <dbReference type="NCBI Taxonomy" id="1478"/>
    <lineage>
        <taxon>Bacteria</taxon>
        <taxon>Bacillati</taxon>
        <taxon>Bacillota</taxon>
        <taxon>Bacilli</taxon>
        <taxon>Bacillales</taxon>
        <taxon>Bacillaceae</taxon>
        <taxon>Peribacillus</taxon>
    </lineage>
</organism>